<feature type="domain" description="Transcription regulator PadR N-terminal" evidence="1">
    <location>
        <begin position="8"/>
        <end position="79"/>
    </location>
</feature>
<dbReference type="InterPro" id="IPR036388">
    <property type="entry name" value="WH-like_DNA-bd_sf"/>
</dbReference>
<dbReference type="InterPro" id="IPR036390">
    <property type="entry name" value="WH_DNA-bd_sf"/>
</dbReference>
<dbReference type="InterPro" id="IPR005149">
    <property type="entry name" value="Tscrpt_reg_PadR_N"/>
</dbReference>
<evidence type="ECO:0000313" key="3">
    <source>
        <dbReference type="Proteomes" id="UP000530928"/>
    </source>
</evidence>
<evidence type="ECO:0000313" key="2">
    <source>
        <dbReference type="EMBL" id="MBA2893217.1"/>
    </source>
</evidence>
<dbReference type="Pfam" id="PF03551">
    <property type="entry name" value="PadR"/>
    <property type="match status" value="1"/>
</dbReference>
<dbReference type="RefSeq" id="WP_181611941.1">
    <property type="nucleotide sequence ID" value="NZ_BAABAM010000003.1"/>
</dbReference>
<dbReference type="SUPFAM" id="SSF46785">
    <property type="entry name" value="Winged helix' DNA-binding domain"/>
    <property type="match status" value="1"/>
</dbReference>
<protein>
    <submittedName>
        <fullName evidence="2">DNA-binding PadR family transcriptional regulator</fullName>
    </submittedName>
</protein>
<proteinExistence type="predicted"/>
<comment type="caution">
    <text evidence="2">The sequence shown here is derived from an EMBL/GenBank/DDBJ whole genome shotgun (WGS) entry which is preliminary data.</text>
</comment>
<dbReference type="Proteomes" id="UP000530928">
    <property type="component" value="Unassembled WGS sequence"/>
</dbReference>
<organism evidence="2 3">
    <name type="scientific">Nonomuraea soli</name>
    <dbReference type="NCBI Taxonomy" id="1032476"/>
    <lineage>
        <taxon>Bacteria</taxon>
        <taxon>Bacillati</taxon>
        <taxon>Actinomycetota</taxon>
        <taxon>Actinomycetes</taxon>
        <taxon>Streptosporangiales</taxon>
        <taxon>Streptosporangiaceae</taxon>
        <taxon>Nonomuraea</taxon>
    </lineage>
</organism>
<dbReference type="Gene3D" id="1.10.10.10">
    <property type="entry name" value="Winged helix-like DNA-binding domain superfamily/Winged helix DNA-binding domain"/>
    <property type="match status" value="1"/>
</dbReference>
<dbReference type="GO" id="GO:0003677">
    <property type="term" value="F:DNA binding"/>
    <property type="evidence" value="ECO:0007669"/>
    <property type="project" value="UniProtKB-KW"/>
</dbReference>
<dbReference type="AlphaFoldDB" id="A0A7W0CL66"/>
<dbReference type="PANTHER" id="PTHR43252">
    <property type="entry name" value="TRANSCRIPTIONAL REGULATOR YQJI"/>
    <property type="match status" value="1"/>
</dbReference>
<sequence length="176" mass="20003">MSSTRLLILGTLLDEPLTGYRVRQTLELWGADSWANVAFGSIYHGLGRMAEEGLLEIVERGKAGKTVYGITQLGRLEFHRMLLTSWYEIQPIVDPFQVSLTFMDRLDRPELLGALRARIKQLELSVEMCKRAFGGKQAYGAPRHIDENLRLTVGMLENQLAWCLQAVKRVEDEELP</sequence>
<reference evidence="2 3" key="1">
    <citation type="submission" date="2020-07" db="EMBL/GenBank/DDBJ databases">
        <title>Genomic Encyclopedia of Type Strains, Phase IV (KMG-IV): sequencing the most valuable type-strain genomes for metagenomic binning, comparative biology and taxonomic classification.</title>
        <authorList>
            <person name="Goeker M."/>
        </authorList>
    </citation>
    <scope>NUCLEOTIDE SEQUENCE [LARGE SCALE GENOMIC DNA]</scope>
    <source>
        <strain evidence="2 3">DSM 45533</strain>
    </source>
</reference>
<name>A0A7W0CL66_9ACTN</name>
<evidence type="ECO:0000259" key="1">
    <source>
        <dbReference type="Pfam" id="PF03551"/>
    </source>
</evidence>
<keyword evidence="3" id="KW-1185">Reference proteome</keyword>
<gene>
    <name evidence="2" type="ORF">HNR30_004571</name>
</gene>
<keyword evidence="2" id="KW-0238">DNA-binding</keyword>
<dbReference type="PANTHER" id="PTHR43252:SF2">
    <property type="entry name" value="TRANSCRIPTION REGULATOR, PADR-LIKE FAMILY"/>
    <property type="match status" value="1"/>
</dbReference>
<accession>A0A7W0CL66</accession>
<dbReference type="EMBL" id="JACDUR010000004">
    <property type="protein sequence ID" value="MBA2893217.1"/>
    <property type="molecule type" value="Genomic_DNA"/>
</dbReference>